<evidence type="ECO:0000313" key="2">
    <source>
        <dbReference type="Proteomes" id="UP000828048"/>
    </source>
</evidence>
<proteinExistence type="predicted"/>
<gene>
    <name evidence="1" type="ORF">Vadar_000394</name>
</gene>
<reference evidence="1 2" key="1">
    <citation type="journal article" date="2021" name="Hortic Res">
        <title>High-quality reference genome and annotation aids understanding of berry development for evergreen blueberry (Vaccinium darrowii).</title>
        <authorList>
            <person name="Yu J."/>
            <person name="Hulse-Kemp A.M."/>
            <person name="Babiker E."/>
            <person name="Staton M."/>
        </authorList>
    </citation>
    <scope>NUCLEOTIDE SEQUENCE [LARGE SCALE GENOMIC DNA]</scope>
    <source>
        <strain evidence="2">cv. NJ 8807/NJ 8810</strain>
        <tissue evidence="1">Young leaf</tissue>
    </source>
</reference>
<dbReference type="Proteomes" id="UP000828048">
    <property type="component" value="Chromosome 5"/>
</dbReference>
<name>A0ACB7XXC4_9ERIC</name>
<protein>
    <submittedName>
        <fullName evidence="1">Uncharacterized protein</fullName>
    </submittedName>
</protein>
<keyword evidence="2" id="KW-1185">Reference proteome</keyword>
<sequence length="239" mass="27808">MSNLGFGFDPYTNDYKLVRFGITSASIPIGDVAEIVEMYDLSTDSWREVAVESPIESGFHCLYDSYASWNGNFFWYAYHSGGGSVMMAFSMSDEVFEQMPVPEVCLLDHNSENKLFVLNNSLAMVFYPKWWSNPFDFPPEEFMLEKSFDIWVMNVEDVEVSWTKKFSIGHLHGLYWALGFRRNGEFLLESGHRQLMSYNLYTQERKEYQVCDHYQDHPPPPNLQVLLYTESLVSVKRLA</sequence>
<accession>A0ACB7XXC4</accession>
<organism evidence="1 2">
    <name type="scientific">Vaccinium darrowii</name>
    <dbReference type="NCBI Taxonomy" id="229202"/>
    <lineage>
        <taxon>Eukaryota</taxon>
        <taxon>Viridiplantae</taxon>
        <taxon>Streptophyta</taxon>
        <taxon>Embryophyta</taxon>
        <taxon>Tracheophyta</taxon>
        <taxon>Spermatophyta</taxon>
        <taxon>Magnoliopsida</taxon>
        <taxon>eudicotyledons</taxon>
        <taxon>Gunneridae</taxon>
        <taxon>Pentapetalae</taxon>
        <taxon>asterids</taxon>
        <taxon>Ericales</taxon>
        <taxon>Ericaceae</taxon>
        <taxon>Vaccinioideae</taxon>
        <taxon>Vaccinieae</taxon>
        <taxon>Vaccinium</taxon>
    </lineage>
</organism>
<dbReference type="EMBL" id="CM037155">
    <property type="protein sequence ID" value="KAH7845295.1"/>
    <property type="molecule type" value="Genomic_DNA"/>
</dbReference>
<comment type="caution">
    <text evidence="1">The sequence shown here is derived from an EMBL/GenBank/DDBJ whole genome shotgun (WGS) entry which is preliminary data.</text>
</comment>
<evidence type="ECO:0000313" key="1">
    <source>
        <dbReference type="EMBL" id="KAH7845295.1"/>
    </source>
</evidence>